<evidence type="ECO:0000313" key="4">
    <source>
        <dbReference type="EMBL" id="CBF71463.1"/>
    </source>
</evidence>
<dbReference type="InterPro" id="IPR005645">
    <property type="entry name" value="FSH-like_dom"/>
</dbReference>
<keyword evidence="5" id="KW-1185">Reference proteome</keyword>
<comment type="similarity">
    <text evidence="1">Belongs to the LovG family.</text>
</comment>
<keyword evidence="2" id="KW-0378">Hydrolase</keyword>
<dbReference type="VEuPathDB" id="FungiDB:AN6789"/>
<reference evidence="5" key="1">
    <citation type="journal article" date="2005" name="Nature">
        <title>Sequencing of Aspergillus nidulans and comparative analysis with A. fumigatus and A. oryzae.</title>
        <authorList>
            <person name="Galagan J.E."/>
            <person name="Calvo S.E."/>
            <person name="Cuomo C."/>
            <person name="Ma L.J."/>
            <person name="Wortman J.R."/>
            <person name="Batzoglou S."/>
            <person name="Lee S.I."/>
            <person name="Basturkmen M."/>
            <person name="Spevak C.C."/>
            <person name="Clutterbuck J."/>
            <person name="Kapitonov V."/>
            <person name="Jurka J."/>
            <person name="Scazzocchio C."/>
            <person name="Farman M."/>
            <person name="Butler J."/>
            <person name="Purcell S."/>
            <person name="Harris S."/>
            <person name="Braus G.H."/>
            <person name="Draht O."/>
            <person name="Busch S."/>
            <person name="D'Enfert C."/>
            <person name="Bouchier C."/>
            <person name="Goldman G.H."/>
            <person name="Bell-Pedersen D."/>
            <person name="Griffiths-Jones S."/>
            <person name="Doonan J.H."/>
            <person name="Yu J."/>
            <person name="Vienken K."/>
            <person name="Pain A."/>
            <person name="Freitag M."/>
            <person name="Selker E.U."/>
            <person name="Archer D.B."/>
            <person name="Penalva M.A."/>
            <person name="Oakley B.R."/>
            <person name="Momany M."/>
            <person name="Tanaka T."/>
            <person name="Kumagai T."/>
            <person name="Asai K."/>
            <person name="Machida M."/>
            <person name="Nierman W.C."/>
            <person name="Denning D.W."/>
            <person name="Caddick M."/>
            <person name="Hynes M."/>
            <person name="Paoletti M."/>
            <person name="Fischer R."/>
            <person name="Miller B."/>
            <person name="Dyer P."/>
            <person name="Sachs M.S."/>
            <person name="Osmani S.A."/>
            <person name="Birren B.W."/>
        </authorList>
    </citation>
    <scope>NUCLEOTIDE SEQUENCE [LARGE SCALE GENOMIC DNA]</scope>
    <source>
        <strain evidence="5">FGSC A4 / ATCC 38163 / CBS 112.46 / NRRL 194 / M139</strain>
    </source>
</reference>
<evidence type="ECO:0000313" key="5">
    <source>
        <dbReference type="Proteomes" id="UP000000560"/>
    </source>
</evidence>
<accession>C8V279</accession>
<reference evidence="5" key="2">
    <citation type="journal article" date="2009" name="Fungal Genet. Biol.">
        <title>The 2008 update of the Aspergillus nidulans genome annotation: a community effort.</title>
        <authorList>
            <person name="Wortman J.R."/>
            <person name="Gilsenan J.M."/>
            <person name="Joardar V."/>
            <person name="Deegan J."/>
            <person name="Clutterbuck J."/>
            <person name="Andersen M.R."/>
            <person name="Archer D."/>
            <person name="Bencina M."/>
            <person name="Braus G."/>
            <person name="Coutinho P."/>
            <person name="von Dohren H."/>
            <person name="Doonan J."/>
            <person name="Driessen A.J."/>
            <person name="Durek P."/>
            <person name="Espeso E."/>
            <person name="Fekete E."/>
            <person name="Flipphi M."/>
            <person name="Estrada C.G."/>
            <person name="Geysens S."/>
            <person name="Goldman G."/>
            <person name="de Groot P.W."/>
            <person name="Hansen K."/>
            <person name="Harris S.D."/>
            <person name="Heinekamp T."/>
            <person name="Helmstaedt K."/>
            <person name="Henrissat B."/>
            <person name="Hofmann G."/>
            <person name="Homan T."/>
            <person name="Horio T."/>
            <person name="Horiuchi H."/>
            <person name="James S."/>
            <person name="Jones M."/>
            <person name="Karaffa L."/>
            <person name="Karanyi Z."/>
            <person name="Kato M."/>
            <person name="Keller N."/>
            <person name="Kelly D.E."/>
            <person name="Kiel J.A."/>
            <person name="Kim J.M."/>
            <person name="van der Klei I.J."/>
            <person name="Klis F.M."/>
            <person name="Kovalchuk A."/>
            <person name="Krasevec N."/>
            <person name="Kubicek C.P."/>
            <person name="Liu B."/>
            <person name="Maccabe A."/>
            <person name="Meyer V."/>
            <person name="Mirabito P."/>
            <person name="Miskei M."/>
            <person name="Mos M."/>
            <person name="Mullins J."/>
            <person name="Nelson D.R."/>
            <person name="Nielsen J."/>
            <person name="Oakley B.R."/>
            <person name="Osmani S.A."/>
            <person name="Pakula T."/>
            <person name="Paszewski A."/>
            <person name="Paulsen I."/>
            <person name="Pilsyk S."/>
            <person name="Pocsi I."/>
            <person name="Punt P.J."/>
            <person name="Ram A.F."/>
            <person name="Ren Q."/>
            <person name="Robellet X."/>
            <person name="Robson G."/>
            <person name="Seiboth B."/>
            <person name="van Solingen P."/>
            <person name="Specht T."/>
            <person name="Sun J."/>
            <person name="Taheri-Talesh N."/>
            <person name="Takeshita N."/>
            <person name="Ussery D."/>
            <person name="vanKuyk P.A."/>
            <person name="Visser H."/>
            <person name="van de Vondervoort P.J."/>
            <person name="de Vries R.P."/>
            <person name="Walton J."/>
            <person name="Xiang X."/>
            <person name="Xiong Y."/>
            <person name="Zeng A.P."/>
            <person name="Brandt B.W."/>
            <person name="Cornell M.J."/>
            <person name="van den Hondel C.A."/>
            <person name="Visser J."/>
            <person name="Oliver S.G."/>
            <person name="Turner G."/>
        </authorList>
    </citation>
    <scope>GENOME REANNOTATION</scope>
    <source>
        <strain evidence="5">FGSC A4 / ATCC 38163 / CBS 112.46 / NRRL 194 / M139</strain>
    </source>
</reference>
<accession>Q5AY41</accession>
<dbReference type="Gene3D" id="3.40.50.1820">
    <property type="entry name" value="alpha/beta hydrolase"/>
    <property type="match status" value="1"/>
</dbReference>
<dbReference type="SUPFAM" id="SSF53474">
    <property type="entry name" value="alpha/beta-Hydrolases"/>
    <property type="match status" value="1"/>
</dbReference>
<dbReference type="OrthoDB" id="414698at2759"/>
<dbReference type="GO" id="GO:0005737">
    <property type="term" value="C:cytoplasm"/>
    <property type="evidence" value="ECO:0000318"/>
    <property type="project" value="GO_Central"/>
</dbReference>
<sequence length="351" mass="38396">MLGTLYLWPTPAPSYNIHEYSWTKPSPPSAPRHLQASIPPSFQSISRSTTVPTSPQKATDTTLHLPRILCLHGGGTNARIFHSQCRVLRARLSSHFRLVFAEAPFPSAPGPDVVSVYSNWGPFKAWFPPGSAAQRAGASLAAAYAHAQGQSGDAVRIDDDLDIHDFAVQSIRKAIDDTMNQDDELGATGDWVGVLGFSQGAKMAASLLLQQQREHEAEMESRNWGREWAPLTKSGRNVDYRFAVLLAGRAPMISLSLSEEDETDSLVTDTSYGTAFSFGFEPALYLPTIHVHGLKDPGLPLHRDLLDHGCEYGSTKLIEWEGGHRVPIKSQDVVLVVHAMLEIARKTGVIP</sequence>
<dbReference type="GO" id="GO:0005634">
    <property type="term" value="C:nucleus"/>
    <property type="evidence" value="ECO:0000318"/>
    <property type="project" value="GO_Central"/>
</dbReference>
<gene>
    <name evidence="4" type="ORF">ANIA_06789</name>
</gene>
<dbReference type="GeneID" id="2870314"/>
<evidence type="ECO:0000256" key="1">
    <source>
        <dbReference type="ARBA" id="ARBA00005863"/>
    </source>
</evidence>
<dbReference type="InterPro" id="IPR050593">
    <property type="entry name" value="LovG"/>
</dbReference>
<dbReference type="GO" id="GO:0016787">
    <property type="term" value="F:hydrolase activity"/>
    <property type="evidence" value="ECO:0000318"/>
    <property type="project" value="GO_Central"/>
</dbReference>
<dbReference type="GO" id="GO:0044550">
    <property type="term" value="P:secondary metabolite biosynthetic process"/>
    <property type="evidence" value="ECO:0000318"/>
    <property type="project" value="GO_Central"/>
</dbReference>
<evidence type="ECO:0000259" key="3">
    <source>
        <dbReference type="Pfam" id="PF03959"/>
    </source>
</evidence>
<dbReference type="OMA" id="MDARNQE"/>
<dbReference type="AlphaFoldDB" id="Q5AY41"/>
<dbReference type="Pfam" id="PF03959">
    <property type="entry name" value="FSH1"/>
    <property type="match status" value="1"/>
</dbReference>
<dbReference type="KEGG" id="ani:ANIA_06789"/>
<dbReference type="eggNOG" id="KOG2551">
    <property type="taxonomic scope" value="Eukaryota"/>
</dbReference>
<dbReference type="PANTHER" id="PTHR48070:SF3">
    <property type="entry name" value="ESTERASE DBAE-RELATED"/>
    <property type="match status" value="1"/>
</dbReference>
<feature type="domain" description="Serine hydrolase" evidence="3">
    <location>
        <begin position="66"/>
        <end position="332"/>
    </location>
</feature>
<dbReference type="HOGENOM" id="CLU_051938_0_0_1"/>
<dbReference type="PANTHER" id="PTHR48070">
    <property type="entry name" value="ESTERASE OVCA2"/>
    <property type="match status" value="1"/>
</dbReference>
<dbReference type="InterPro" id="IPR029058">
    <property type="entry name" value="AB_hydrolase_fold"/>
</dbReference>
<name>Q5AY41_EMENI</name>
<dbReference type="EMBL" id="BN001301">
    <property type="protein sequence ID" value="CBF71463.1"/>
    <property type="molecule type" value="Genomic_DNA"/>
</dbReference>
<organism evidence="4 5">
    <name type="scientific">Emericella nidulans (strain FGSC A4 / ATCC 38163 / CBS 112.46 / NRRL 194 / M139)</name>
    <name type="common">Aspergillus nidulans</name>
    <dbReference type="NCBI Taxonomy" id="227321"/>
    <lineage>
        <taxon>Eukaryota</taxon>
        <taxon>Fungi</taxon>
        <taxon>Dikarya</taxon>
        <taxon>Ascomycota</taxon>
        <taxon>Pezizomycotina</taxon>
        <taxon>Eurotiomycetes</taxon>
        <taxon>Eurotiomycetidae</taxon>
        <taxon>Eurotiales</taxon>
        <taxon>Aspergillaceae</taxon>
        <taxon>Aspergillus</taxon>
        <taxon>Aspergillus subgen. Nidulantes</taxon>
    </lineage>
</organism>
<proteinExistence type="inferred from homology"/>
<dbReference type="Proteomes" id="UP000000560">
    <property type="component" value="Chromosome I"/>
</dbReference>
<evidence type="ECO:0000256" key="2">
    <source>
        <dbReference type="ARBA" id="ARBA00022801"/>
    </source>
</evidence>
<dbReference type="RefSeq" id="XP_664393.1">
    <property type="nucleotide sequence ID" value="XM_659301.1"/>
</dbReference>
<protein>
    <recommendedName>
        <fullName evidence="3">Serine hydrolase domain-containing protein</fullName>
    </recommendedName>
</protein>
<dbReference type="InParanoid" id="Q5AY41"/>